<proteinExistence type="predicted"/>
<keyword evidence="3" id="KW-1185">Reference proteome</keyword>
<dbReference type="OrthoDB" id="227596at2"/>
<protein>
    <submittedName>
        <fullName evidence="2">Uncharacterized protein</fullName>
    </submittedName>
</protein>
<gene>
    <name evidence="2" type="ORF">C7Y72_10610</name>
</gene>
<evidence type="ECO:0000313" key="2">
    <source>
        <dbReference type="EMBL" id="PTL60063.1"/>
    </source>
</evidence>
<accession>A0A2T4ULD1</accession>
<organism evidence="2 3">
    <name type="scientific">Paraconexibacter algicola</name>
    <dbReference type="NCBI Taxonomy" id="2133960"/>
    <lineage>
        <taxon>Bacteria</taxon>
        <taxon>Bacillati</taxon>
        <taxon>Actinomycetota</taxon>
        <taxon>Thermoleophilia</taxon>
        <taxon>Solirubrobacterales</taxon>
        <taxon>Paraconexibacteraceae</taxon>
        <taxon>Paraconexibacter</taxon>
    </lineage>
</organism>
<feature type="region of interest" description="Disordered" evidence="1">
    <location>
        <begin position="50"/>
        <end position="69"/>
    </location>
</feature>
<evidence type="ECO:0000313" key="3">
    <source>
        <dbReference type="Proteomes" id="UP000240739"/>
    </source>
</evidence>
<name>A0A2T4ULD1_9ACTN</name>
<dbReference type="Proteomes" id="UP000240739">
    <property type="component" value="Unassembled WGS sequence"/>
</dbReference>
<dbReference type="AlphaFoldDB" id="A0A2T4ULD1"/>
<reference evidence="2 3" key="1">
    <citation type="submission" date="2018-03" db="EMBL/GenBank/DDBJ databases">
        <title>Aquarubrobacter algicola gen. nov., sp. nov., a novel actinobacterium isolated from shallow eutrophic lake during the end of cyanobacterial harmful algal blooms.</title>
        <authorList>
            <person name="Chun S.J."/>
        </authorList>
    </citation>
    <scope>NUCLEOTIDE SEQUENCE [LARGE SCALE GENOMIC DNA]</scope>
    <source>
        <strain evidence="2 3">Seoho-28</strain>
    </source>
</reference>
<comment type="caution">
    <text evidence="2">The sequence shown here is derived from an EMBL/GenBank/DDBJ whole genome shotgun (WGS) entry which is preliminary data.</text>
</comment>
<sequence length="104" mass="11224">MLGGTLLIGGCVALLGAGLSSEETDGITRTQFDGISQGTLQQTIEERFGEPEDAQEFESQIPELGDAPSRSSCIYYPEKGKPILEGQSFQLCFDEGRLTSKNAY</sequence>
<dbReference type="EMBL" id="PYYB01000001">
    <property type="protein sequence ID" value="PTL60063.1"/>
    <property type="molecule type" value="Genomic_DNA"/>
</dbReference>
<evidence type="ECO:0000256" key="1">
    <source>
        <dbReference type="SAM" id="MobiDB-lite"/>
    </source>
</evidence>
<dbReference type="RefSeq" id="WP_107568708.1">
    <property type="nucleotide sequence ID" value="NZ_PYYB01000001.1"/>
</dbReference>